<name>A0ABD1VL67_9LAMI</name>
<evidence type="ECO:0000256" key="1">
    <source>
        <dbReference type="SAM" id="MobiDB-lite"/>
    </source>
</evidence>
<comment type="caution">
    <text evidence="2">The sequence shown here is derived from an EMBL/GenBank/DDBJ whole genome shotgun (WGS) entry which is preliminary data.</text>
</comment>
<dbReference type="AlphaFoldDB" id="A0ABD1VL67"/>
<proteinExistence type="predicted"/>
<organism evidence="2 3">
    <name type="scientific">Forsythia ovata</name>
    <dbReference type="NCBI Taxonomy" id="205694"/>
    <lineage>
        <taxon>Eukaryota</taxon>
        <taxon>Viridiplantae</taxon>
        <taxon>Streptophyta</taxon>
        <taxon>Embryophyta</taxon>
        <taxon>Tracheophyta</taxon>
        <taxon>Spermatophyta</taxon>
        <taxon>Magnoliopsida</taxon>
        <taxon>eudicotyledons</taxon>
        <taxon>Gunneridae</taxon>
        <taxon>Pentapetalae</taxon>
        <taxon>asterids</taxon>
        <taxon>lamiids</taxon>
        <taxon>Lamiales</taxon>
        <taxon>Oleaceae</taxon>
        <taxon>Forsythieae</taxon>
        <taxon>Forsythia</taxon>
    </lineage>
</organism>
<keyword evidence="3" id="KW-1185">Reference proteome</keyword>
<gene>
    <name evidence="2" type="ORF">Fot_19454</name>
</gene>
<sequence>MICERDDDQSRPPEMHQMTNHVRRGLRSSEMHQMTSHAQIRCSPDLRKDPARVSPICAQIRRCAWVSGNVLLPFSVDLVACWDSGHGVFFRLLFGHEFSMRKYRGGMK</sequence>
<feature type="region of interest" description="Disordered" evidence="1">
    <location>
        <begin position="1"/>
        <end position="41"/>
    </location>
</feature>
<dbReference type="EMBL" id="JBFOLJ010000005">
    <property type="protein sequence ID" value="KAL2538063.1"/>
    <property type="molecule type" value="Genomic_DNA"/>
</dbReference>
<dbReference type="Proteomes" id="UP001604277">
    <property type="component" value="Unassembled WGS sequence"/>
</dbReference>
<accession>A0ABD1VL67</accession>
<reference evidence="3" key="1">
    <citation type="submission" date="2024-07" db="EMBL/GenBank/DDBJ databases">
        <title>Two chromosome-level genome assemblies of Korean endemic species Abeliophyllum distichum and Forsythia ovata (Oleaceae).</title>
        <authorList>
            <person name="Jang H."/>
        </authorList>
    </citation>
    <scope>NUCLEOTIDE SEQUENCE [LARGE SCALE GENOMIC DNA]</scope>
</reference>
<protein>
    <submittedName>
        <fullName evidence="2">Uncharacterized protein</fullName>
    </submittedName>
</protein>
<evidence type="ECO:0000313" key="2">
    <source>
        <dbReference type="EMBL" id="KAL2538063.1"/>
    </source>
</evidence>
<evidence type="ECO:0000313" key="3">
    <source>
        <dbReference type="Proteomes" id="UP001604277"/>
    </source>
</evidence>